<evidence type="ECO:0000256" key="7">
    <source>
        <dbReference type="ARBA" id="ARBA00023078"/>
    </source>
</evidence>
<comment type="subunit">
    <text evidence="10">PSII is composed of 1 copy each of membrane proteins PsbA, PsbB, PsbC, PsbD, PsbE, PsbF, PsbH, PsbI, PsbJ, PsbK, PsbL, PsbM, PsbT, PsbY, PsbZ, Psb30/Ycf12, peripheral proteins of the oxygen-evolving complex and a large number of cofactors. It forms dimeric complexes.</text>
</comment>
<evidence type="ECO:0000256" key="8">
    <source>
        <dbReference type="ARBA" id="ARBA00023136"/>
    </source>
</evidence>
<keyword evidence="6 11" id="KW-1133">Transmembrane helix</keyword>
<dbReference type="HAMAP" id="MF_01329">
    <property type="entry name" value="PSII_Psb30_Ycf12"/>
    <property type="match status" value="1"/>
</dbReference>
<evidence type="ECO:0000256" key="3">
    <source>
        <dbReference type="ARBA" id="ARBA00022531"/>
    </source>
</evidence>
<evidence type="ECO:0000256" key="10">
    <source>
        <dbReference type="ARBA" id="ARBA00038830"/>
    </source>
</evidence>
<gene>
    <name evidence="11 12" type="primary">ycf12</name>
    <name evidence="11" type="synonym">psb30</name>
</gene>
<keyword evidence="9 11" id="KW-0604">Photosystem II</keyword>
<evidence type="ECO:0000256" key="4">
    <source>
        <dbReference type="ARBA" id="ARBA00022640"/>
    </source>
</evidence>
<keyword evidence="4 12" id="KW-0934">Plastid</keyword>
<comment type="subunit">
    <text evidence="11">PSII is composed of 1 copy each of membrane proteins PsbA, PsbB, PsbC, PsbD, PsbE, PsbF, PsbH, PsbI, PsbJ, PsbK, PsbL, PsbM, PsbT, PsbX, PsbY, PsbZ, Psb30/Ycf12, peripheral proteins of the oxygen-evolving complex and a large number of cofactors. It forms dimeric complexes.</text>
</comment>
<dbReference type="GO" id="GO:0015979">
    <property type="term" value="P:photosynthesis"/>
    <property type="evidence" value="ECO:0007669"/>
    <property type="project" value="UniProtKB-KW"/>
</dbReference>
<dbReference type="AlphaFoldDB" id="A0A385UK58"/>
<evidence type="ECO:0000256" key="6">
    <source>
        <dbReference type="ARBA" id="ARBA00022989"/>
    </source>
</evidence>
<geneLocation type="chloroplast" evidence="12"/>
<keyword evidence="5 11" id="KW-0812">Transmembrane</keyword>
<proteinExistence type="inferred from homology"/>
<organism evidence="12">
    <name type="scientific">Trachelomonas grandis</name>
    <dbReference type="NCBI Taxonomy" id="215769"/>
    <lineage>
        <taxon>Eukaryota</taxon>
        <taxon>Discoba</taxon>
        <taxon>Euglenozoa</taxon>
        <taxon>Euglenida</taxon>
        <taxon>Spirocuta</taxon>
        <taxon>Euglenophyceae</taxon>
        <taxon>Euglenales</taxon>
        <taxon>Euglenaceae</taxon>
        <taxon>Trachelomonas</taxon>
    </lineage>
</organism>
<dbReference type="Pfam" id="PF05969">
    <property type="entry name" value="PSII_Ycf12"/>
    <property type="match status" value="1"/>
</dbReference>
<sequence length="33" mass="3631">MNIELIIQLISLTIIVILGPAIIALLFIRQGNL</sequence>
<dbReference type="InterPro" id="IPR010284">
    <property type="entry name" value="PSII_Ycf12_core-subunit"/>
</dbReference>
<evidence type="ECO:0000256" key="1">
    <source>
        <dbReference type="ARBA" id="ARBA00004167"/>
    </source>
</evidence>
<keyword evidence="8 11" id="KW-0472">Membrane</keyword>
<evidence type="ECO:0000256" key="9">
    <source>
        <dbReference type="ARBA" id="ARBA00023276"/>
    </source>
</evidence>
<dbReference type="GO" id="GO:0009523">
    <property type="term" value="C:photosystem II"/>
    <property type="evidence" value="ECO:0007669"/>
    <property type="project" value="UniProtKB-KW"/>
</dbReference>
<protein>
    <recommendedName>
        <fullName evidence="11">Photosystem II reaction center protein Psb30</fullName>
    </recommendedName>
    <alternativeName>
        <fullName evidence="11">Photosystem II reaction center protein Ycf12</fullName>
    </alternativeName>
</protein>
<name>A0A385UK58_9EUGL</name>
<dbReference type="NCBIfam" id="NF010239">
    <property type="entry name" value="PRK13686.1"/>
    <property type="match status" value="1"/>
</dbReference>
<keyword evidence="7 11" id="KW-0793">Thylakoid</keyword>
<comment type="subcellular location">
    <subcellularLocation>
        <location evidence="1">Membrane</location>
        <topology evidence="1">Single-pass membrane protein</topology>
    </subcellularLocation>
    <subcellularLocation>
        <location evidence="11">Plastid</location>
        <location evidence="11">Chloroplast thylakoid membrane</location>
        <topology evidence="11">Single-pass membrane protein</topology>
    </subcellularLocation>
</comment>
<evidence type="ECO:0000256" key="2">
    <source>
        <dbReference type="ARBA" id="ARBA00022528"/>
    </source>
</evidence>
<evidence type="ECO:0000256" key="11">
    <source>
        <dbReference type="HAMAP-Rule" id="MF_01329"/>
    </source>
</evidence>
<reference evidence="12" key="1">
    <citation type="journal article" date="2018" name="J. Eukaryot. Microbiol.">
        <title>Intrageneric Variability Between the Chloroplast Genomes of Trachelomonas grandis and Trachelomonas volvocina and Phylogenomic Analysis of Phototrophic Euglenoids.</title>
        <authorList>
            <person name="Dabbagh N."/>
            <person name="Preisfeld A."/>
        </authorList>
    </citation>
    <scope>NUCLEOTIDE SEQUENCE</scope>
</reference>
<dbReference type="EMBL" id="MH285877">
    <property type="protein sequence ID" value="AYB71481.1"/>
    <property type="molecule type" value="Genomic_DNA"/>
</dbReference>
<dbReference type="GO" id="GO:0009535">
    <property type="term" value="C:chloroplast thylakoid membrane"/>
    <property type="evidence" value="ECO:0007669"/>
    <property type="project" value="UniProtKB-SubCell"/>
</dbReference>
<feature type="transmembrane region" description="Helical" evidence="11">
    <location>
        <begin position="6"/>
        <end position="28"/>
    </location>
</feature>
<comment type="similarity">
    <text evidence="11">Belongs to the Psb30/Ycf12 family.</text>
</comment>
<keyword evidence="2 12" id="KW-0150">Chloroplast</keyword>
<evidence type="ECO:0000256" key="5">
    <source>
        <dbReference type="ARBA" id="ARBA00022692"/>
    </source>
</evidence>
<keyword evidence="3 11" id="KW-0602">Photosynthesis</keyword>
<comment type="function">
    <text evidence="11">A core subunit of photosystem II (PSII), probably helps stabilize the reaction center.</text>
</comment>
<evidence type="ECO:0000313" key="12">
    <source>
        <dbReference type="EMBL" id="AYB71481.1"/>
    </source>
</evidence>
<accession>A0A385UK58</accession>